<dbReference type="Gene3D" id="3.50.50.60">
    <property type="entry name" value="FAD/NAD(P)-binding domain"/>
    <property type="match status" value="1"/>
</dbReference>
<accession>X0Y3X4</accession>
<keyword evidence="2" id="KW-0560">Oxidoreductase</keyword>
<dbReference type="PROSITE" id="PS51257">
    <property type="entry name" value="PROKAR_LIPOPROTEIN"/>
    <property type="match status" value="1"/>
</dbReference>
<reference evidence="4" key="1">
    <citation type="journal article" date="2014" name="Front. Microbiol.">
        <title>High frequency of phylogenetically diverse reductive dehalogenase-homologous genes in deep subseafloor sedimentary metagenomes.</title>
        <authorList>
            <person name="Kawai M."/>
            <person name="Futagami T."/>
            <person name="Toyoda A."/>
            <person name="Takaki Y."/>
            <person name="Nishi S."/>
            <person name="Hori S."/>
            <person name="Arai W."/>
            <person name="Tsubouchi T."/>
            <person name="Morono Y."/>
            <person name="Uchiyama I."/>
            <person name="Ito T."/>
            <person name="Fujiyama A."/>
            <person name="Inagaki F."/>
            <person name="Takami H."/>
        </authorList>
    </citation>
    <scope>NUCLEOTIDE SEQUENCE</scope>
    <source>
        <strain evidence="4">Expedition CK06-06</strain>
    </source>
</reference>
<dbReference type="EMBL" id="BARS01053857">
    <property type="protein sequence ID" value="GAG43398.1"/>
    <property type="molecule type" value="Genomic_DNA"/>
</dbReference>
<gene>
    <name evidence="4" type="ORF">S01H1_79834</name>
</gene>
<dbReference type="PANTHER" id="PTHR11632:SF73">
    <property type="entry name" value="BLR3196 PROTEIN"/>
    <property type="match status" value="1"/>
</dbReference>
<name>X0Y3X4_9ZZZZ</name>
<sequence>MTVKKPEIETIKTDILVIGGGSAGCMAAIAASDAAPDLDITILEKANIRRSGTLATGMDALNVVAVPGISTPEEYVEGTDLDHLRGIIEEDLHYVLAEKSFAMLKKLEQWGVEFEKDDTGQYVGTPTFYGPYPGNFTIPMAGLDLKLILSREVAKRRITVLNHTITTSLLSDNNSVYGSCGFNI</sequence>
<dbReference type="Pfam" id="PF00890">
    <property type="entry name" value="FAD_binding_2"/>
    <property type="match status" value="1"/>
</dbReference>
<dbReference type="InterPro" id="IPR003953">
    <property type="entry name" value="FAD-dep_OxRdtase_2_FAD-bd"/>
</dbReference>
<comment type="caution">
    <text evidence="4">The sequence shown here is derived from an EMBL/GenBank/DDBJ whole genome shotgun (WGS) entry which is preliminary data.</text>
</comment>
<dbReference type="SUPFAM" id="SSF51905">
    <property type="entry name" value="FAD/NAD(P)-binding domain"/>
    <property type="match status" value="1"/>
</dbReference>
<protein>
    <recommendedName>
        <fullName evidence="3">FAD-dependent oxidoreductase 2 FAD-binding domain-containing protein</fullName>
    </recommendedName>
</protein>
<evidence type="ECO:0000259" key="3">
    <source>
        <dbReference type="Pfam" id="PF00890"/>
    </source>
</evidence>
<proteinExistence type="predicted"/>
<feature type="non-terminal residue" evidence="4">
    <location>
        <position position="184"/>
    </location>
</feature>
<dbReference type="InterPro" id="IPR030664">
    <property type="entry name" value="SdhA/FrdA/AprA"/>
</dbReference>
<dbReference type="PANTHER" id="PTHR11632">
    <property type="entry name" value="SUCCINATE DEHYDROGENASE 2 FLAVOPROTEIN SUBUNIT"/>
    <property type="match status" value="1"/>
</dbReference>
<keyword evidence="1" id="KW-0285">Flavoprotein</keyword>
<evidence type="ECO:0000256" key="1">
    <source>
        <dbReference type="ARBA" id="ARBA00022630"/>
    </source>
</evidence>
<dbReference type="GO" id="GO:0005886">
    <property type="term" value="C:plasma membrane"/>
    <property type="evidence" value="ECO:0007669"/>
    <property type="project" value="TreeGrafter"/>
</dbReference>
<evidence type="ECO:0000256" key="2">
    <source>
        <dbReference type="ARBA" id="ARBA00023002"/>
    </source>
</evidence>
<dbReference type="GO" id="GO:0050660">
    <property type="term" value="F:flavin adenine dinucleotide binding"/>
    <property type="evidence" value="ECO:0007669"/>
    <property type="project" value="TreeGrafter"/>
</dbReference>
<dbReference type="InterPro" id="IPR036188">
    <property type="entry name" value="FAD/NAD-bd_sf"/>
</dbReference>
<dbReference type="GO" id="GO:0009055">
    <property type="term" value="F:electron transfer activity"/>
    <property type="evidence" value="ECO:0007669"/>
    <property type="project" value="TreeGrafter"/>
</dbReference>
<organism evidence="4">
    <name type="scientific">marine sediment metagenome</name>
    <dbReference type="NCBI Taxonomy" id="412755"/>
    <lineage>
        <taxon>unclassified sequences</taxon>
        <taxon>metagenomes</taxon>
        <taxon>ecological metagenomes</taxon>
    </lineage>
</organism>
<dbReference type="GO" id="GO:0009061">
    <property type="term" value="P:anaerobic respiration"/>
    <property type="evidence" value="ECO:0007669"/>
    <property type="project" value="TreeGrafter"/>
</dbReference>
<feature type="domain" description="FAD-dependent oxidoreductase 2 FAD-binding" evidence="3">
    <location>
        <begin position="14"/>
        <end position="178"/>
    </location>
</feature>
<dbReference type="AlphaFoldDB" id="X0Y3X4"/>
<evidence type="ECO:0000313" key="4">
    <source>
        <dbReference type="EMBL" id="GAG43398.1"/>
    </source>
</evidence>
<dbReference type="GO" id="GO:0000104">
    <property type="term" value="F:succinate dehydrogenase activity"/>
    <property type="evidence" value="ECO:0007669"/>
    <property type="project" value="TreeGrafter"/>
</dbReference>